<protein>
    <submittedName>
        <fullName evidence="2">Uncharacterized protein</fullName>
    </submittedName>
</protein>
<sequence>MSELQRQRSISNSPSSTLAFLEEVELWLSNIGKQIKALEERHRKWHDGNVEVDTDAESASNASLTSTETHSKKDDS</sequence>
<feature type="region of interest" description="Disordered" evidence="1">
    <location>
        <begin position="48"/>
        <end position="76"/>
    </location>
</feature>
<keyword evidence="3" id="KW-1185">Reference proteome</keyword>
<feature type="compositionally biased region" description="Polar residues" evidence="1">
    <location>
        <begin position="57"/>
        <end position="68"/>
    </location>
</feature>
<dbReference type="EMBL" id="JAUEPU010000005">
    <property type="protein sequence ID" value="KAK0502498.1"/>
    <property type="molecule type" value="Genomic_DNA"/>
</dbReference>
<comment type="caution">
    <text evidence="2">The sequence shown here is derived from an EMBL/GenBank/DDBJ whole genome shotgun (WGS) entry which is preliminary data.</text>
</comment>
<gene>
    <name evidence="2" type="ORF">EDD18DRAFT_1347111</name>
</gene>
<evidence type="ECO:0000313" key="3">
    <source>
        <dbReference type="Proteomes" id="UP001175228"/>
    </source>
</evidence>
<name>A0AA39UTH4_9AGAR</name>
<organism evidence="2 3">
    <name type="scientific">Armillaria luteobubalina</name>
    <dbReference type="NCBI Taxonomy" id="153913"/>
    <lineage>
        <taxon>Eukaryota</taxon>
        <taxon>Fungi</taxon>
        <taxon>Dikarya</taxon>
        <taxon>Basidiomycota</taxon>
        <taxon>Agaricomycotina</taxon>
        <taxon>Agaricomycetes</taxon>
        <taxon>Agaricomycetidae</taxon>
        <taxon>Agaricales</taxon>
        <taxon>Marasmiineae</taxon>
        <taxon>Physalacriaceae</taxon>
        <taxon>Armillaria</taxon>
    </lineage>
</organism>
<accession>A0AA39UTH4</accession>
<reference evidence="2" key="1">
    <citation type="submission" date="2023-06" db="EMBL/GenBank/DDBJ databases">
        <authorList>
            <consortium name="Lawrence Berkeley National Laboratory"/>
            <person name="Ahrendt S."/>
            <person name="Sahu N."/>
            <person name="Indic B."/>
            <person name="Wong-Bajracharya J."/>
            <person name="Merenyi Z."/>
            <person name="Ke H.-M."/>
            <person name="Monk M."/>
            <person name="Kocsube S."/>
            <person name="Drula E."/>
            <person name="Lipzen A."/>
            <person name="Balint B."/>
            <person name="Henrissat B."/>
            <person name="Andreopoulos B."/>
            <person name="Martin F.M."/>
            <person name="Harder C.B."/>
            <person name="Rigling D."/>
            <person name="Ford K.L."/>
            <person name="Foster G.D."/>
            <person name="Pangilinan J."/>
            <person name="Papanicolaou A."/>
            <person name="Barry K."/>
            <person name="LaButti K."/>
            <person name="Viragh M."/>
            <person name="Koriabine M."/>
            <person name="Yan M."/>
            <person name="Riley R."/>
            <person name="Champramary S."/>
            <person name="Plett K.L."/>
            <person name="Tsai I.J."/>
            <person name="Slot J."/>
            <person name="Sipos G."/>
            <person name="Plett J."/>
            <person name="Nagy L.G."/>
            <person name="Grigoriev I.V."/>
        </authorList>
    </citation>
    <scope>NUCLEOTIDE SEQUENCE</scope>
    <source>
        <strain evidence="2">HWK02</strain>
    </source>
</reference>
<proteinExistence type="predicted"/>
<evidence type="ECO:0000256" key="1">
    <source>
        <dbReference type="SAM" id="MobiDB-lite"/>
    </source>
</evidence>
<dbReference type="Proteomes" id="UP001175228">
    <property type="component" value="Unassembled WGS sequence"/>
</dbReference>
<evidence type="ECO:0000313" key="2">
    <source>
        <dbReference type="EMBL" id="KAK0502498.1"/>
    </source>
</evidence>
<dbReference type="AlphaFoldDB" id="A0AA39UTH4"/>